<dbReference type="PANTHER" id="PTHR13950">
    <property type="entry name" value="RABCONNECTIN-RELATED"/>
    <property type="match status" value="1"/>
</dbReference>
<dbReference type="STRING" id="269621.A0A238F9Z5"/>
<evidence type="ECO:0000313" key="2">
    <source>
        <dbReference type="EMBL" id="SCV70672.1"/>
    </source>
</evidence>
<dbReference type="Gene3D" id="2.130.10.10">
    <property type="entry name" value="YVTN repeat-like/Quinoprotein amine dehydrogenase"/>
    <property type="match status" value="1"/>
</dbReference>
<proteinExistence type="predicted"/>
<accession>A0A238F9Z5</accession>
<dbReference type="GO" id="GO:0007035">
    <property type="term" value="P:vacuolar acidification"/>
    <property type="evidence" value="ECO:0007669"/>
    <property type="project" value="TreeGrafter"/>
</dbReference>
<evidence type="ECO:0000259" key="1">
    <source>
        <dbReference type="Pfam" id="PF12234"/>
    </source>
</evidence>
<protein>
    <submittedName>
        <fullName evidence="2">BQ2448_3434 protein</fullName>
    </submittedName>
</protein>
<feature type="domain" description="RAVE complex protein Rav1 C-terminal" evidence="1">
    <location>
        <begin position="604"/>
        <end position="1241"/>
    </location>
</feature>
<sequence length="1330" mass="146502">MNEQQDQDHLPSLTLRRIVSGPCNIEAGASAWASAFEPHSAAAPIPRIVSRAPTRQDMLLDLPTVQDRIDVLDYRWQLVESLPFELAFPTQTHLDSVVHAVAFDPLSCCIASSSHGRVAVWHKPTARSAWKVHSSFVVAHSAHTLDFRHSRIVAGGDALSLWDLDESAALPLWAYVAGTSSGSRIVMTKLSPSSDLLATVEQCSSFFGAEQLLRRSETILFTETIDGVFRIWGCVIDEPDRFSLWASLDIASGLNRKVPLMTKRLRGHPMARNVETEARAREASTTDEFLVIFTDGSAASILVAVSAELPRIDVRQRECSMLTFPERSQNFDARPPACLVQSAGAISGVTFATEDLPCLRYTLLLDISNTQCIVVGRNTRGVVAISGIVHFSDMHSSMEHSMSTKNPTNLVGFVGGLISTHDGDATIAWGSARRVQTWNLNPREDMSKAIVADIEIQPTGHCVAWQAGKKSRLRMAVLDVERLRVYELGPGVRSRLLAEQRVLSSAPFSSFVVAQSSCNDETVLLNALSEDLTLFSWNVDGCSIRSASPFFIASKWPTFAKFVFLAASTSTPSSGAPIEHKLVLIDDEGTLVILKAPLSIVGPVQWLDNAQYSVSRSQPSAAAVSPDGLVALVAPLTQQSSNEHPTFELSFWDERSSDPWSFQRFRLSENETHILLSWSYDGRILAVGSPSRVRIFGAQRIDAYGNRSGWGQVASIAVTLCLRGQLSHMCWSARGLMLSSRDYLCFYDLTLTTGEALLKKVDTGTSPLPLSHPHLLRQALLQGRFEAVMSILAGLASYRNREGVVADAASAARSGLCLHELFISNHSTDNIPSGKAASGVLSALTSRGPVIKSARAFTEEALGRVLLAARERSIDGLTDSEHDALALVARTAYLVQGKQRTMDLNGLRYLVALQSLTLEKEREPRLFDGVNRLANRYIVPAFHSKYQTILVEETGRIVGAKNLDWAKARSLGMFMWIRDPELLTAQMEVVGRTEYMSPNQANKDPITAMLFFLAIGKKNAVTTFWRQASGHADQKTVLKFLFNDFELARWKTAARKNAFALLSKRRFAFFLLGDSLKDAVNVCLRQLDDFQLAIAISRAYEGDCGPVLKDVIEHTLVPFALHFHSRWLASWSFWMMNDRRLAARALVLPLGDLFQRTSIAYSAPRAPPFNDPYLAVLYQQIREPVETLEGTTGIISESDVSPIRSSSSDTQQISLTVSMQFVLRMARNFRRMGCHLLALDLVLNYSFSEQAVLSSSRKIATNQAFDAKVPATRRLALGGDDNDRSGVGNDIQATGVIARSANTSQVVTPQPDKPRKVVINPPEFDMSAFF</sequence>
<dbReference type="EMBL" id="FMSP01000006">
    <property type="protein sequence ID" value="SCV70672.1"/>
    <property type="molecule type" value="Genomic_DNA"/>
</dbReference>
<evidence type="ECO:0000313" key="3">
    <source>
        <dbReference type="Proteomes" id="UP000198372"/>
    </source>
</evidence>
<reference evidence="3" key="1">
    <citation type="submission" date="2016-09" db="EMBL/GenBank/DDBJ databases">
        <authorList>
            <person name="Jeantristanb JTB J.-T."/>
            <person name="Ricardo R."/>
        </authorList>
    </citation>
    <scope>NUCLEOTIDE SEQUENCE [LARGE SCALE GENOMIC DNA]</scope>
</reference>
<dbReference type="InterPro" id="IPR022033">
    <property type="entry name" value="Rav1p_C"/>
</dbReference>
<dbReference type="Proteomes" id="UP000198372">
    <property type="component" value="Unassembled WGS sequence"/>
</dbReference>
<keyword evidence="3" id="KW-1185">Reference proteome</keyword>
<name>A0A238F9Z5_9BASI</name>
<dbReference type="InterPro" id="IPR052208">
    <property type="entry name" value="DmX-like/RAVE_component"/>
</dbReference>
<dbReference type="Pfam" id="PF12234">
    <property type="entry name" value="Rav1p_C"/>
    <property type="match status" value="1"/>
</dbReference>
<dbReference type="InterPro" id="IPR015943">
    <property type="entry name" value="WD40/YVTN_repeat-like_dom_sf"/>
</dbReference>
<dbReference type="SUPFAM" id="SSF101908">
    <property type="entry name" value="Putative isomerase YbhE"/>
    <property type="match status" value="1"/>
</dbReference>
<dbReference type="OrthoDB" id="342131at2759"/>
<organism evidence="2 3">
    <name type="scientific">Microbotryum intermedium</name>
    <dbReference type="NCBI Taxonomy" id="269621"/>
    <lineage>
        <taxon>Eukaryota</taxon>
        <taxon>Fungi</taxon>
        <taxon>Dikarya</taxon>
        <taxon>Basidiomycota</taxon>
        <taxon>Pucciniomycotina</taxon>
        <taxon>Microbotryomycetes</taxon>
        <taxon>Microbotryales</taxon>
        <taxon>Microbotryaceae</taxon>
        <taxon>Microbotryum</taxon>
    </lineage>
</organism>
<gene>
    <name evidence="2" type="ORF">BQ2448_3434</name>
</gene>
<dbReference type="GO" id="GO:0043291">
    <property type="term" value="C:RAVE complex"/>
    <property type="evidence" value="ECO:0007669"/>
    <property type="project" value="TreeGrafter"/>
</dbReference>
<dbReference type="PANTHER" id="PTHR13950:SF9">
    <property type="entry name" value="RABCONNECTIN-3A"/>
    <property type="match status" value="1"/>
</dbReference>